<dbReference type="PANTHER" id="PTHR12390:SF0">
    <property type="entry name" value="UROPORPHYRINOGEN-III SYNTHASE"/>
    <property type="match status" value="1"/>
</dbReference>
<evidence type="ECO:0000313" key="2">
    <source>
        <dbReference type="EMBL" id="GCD77659.1"/>
    </source>
</evidence>
<dbReference type="CDD" id="cd06578">
    <property type="entry name" value="HemD"/>
    <property type="match status" value="1"/>
</dbReference>
<accession>A0A401XKV8</accession>
<dbReference type="GO" id="GO:0006780">
    <property type="term" value="P:uroporphyrinogen III biosynthetic process"/>
    <property type="evidence" value="ECO:0007669"/>
    <property type="project" value="InterPro"/>
</dbReference>
<dbReference type="GO" id="GO:0032259">
    <property type="term" value="P:methylation"/>
    <property type="evidence" value="ECO:0007669"/>
    <property type="project" value="UniProtKB-KW"/>
</dbReference>
<dbReference type="AlphaFoldDB" id="A0A401XKV8"/>
<evidence type="ECO:0000313" key="3">
    <source>
        <dbReference type="Proteomes" id="UP000286715"/>
    </source>
</evidence>
<dbReference type="InterPro" id="IPR003754">
    <property type="entry name" value="4pyrrol_synth_uPrphyn_synth"/>
</dbReference>
<dbReference type="OrthoDB" id="1523900at2"/>
<name>A0A401XKV8_9FLAO</name>
<comment type="caution">
    <text evidence="2">The sequence shown here is derived from an EMBL/GenBank/DDBJ whole genome shotgun (WGS) entry which is preliminary data.</text>
</comment>
<gene>
    <name evidence="2" type="primary">hemD</name>
    <name evidence="2" type="ORF">JCM31826_11410</name>
</gene>
<dbReference type="Pfam" id="PF02602">
    <property type="entry name" value="HEM4"/>
    <property type="match status" value="1"/>
</dbReference>
<dbReference type="Proteomes" id="UP000286715">
    <property type="component" value="Unassembled WGS sequence"/>
</dbReference>
<dbReference type="InterPro" id="IPR036108">
    <property type="entry name" value="4pyrrol_syn_uPrphyn_synt_sf"/>
</dbReference>
<proteinExistence type="predicted"/>
<protein>
    <submittedName>
        <fullName evidence="2">Uroporphyrinogen III methyltransferase</fullName>
    </submittedName>
</protein>
<dbReference type="Gene3D" id="3.40.50.10090">
    <property type="match status" value="2"/>
</dbReference>
<dbReference type="GO" id="GO:0004852">
    <property type="term" value="F:uroporphyrinogen-III synthase activity"/>
    <property type="evidence" value="ECO:0007669"/>
    <property type="project" value="InterPro"/>
</dbReference>
<dbReference type="GO" id="GO:0005829">
    <property type="term" value="C:cytosol"/>
    <property type="evidence" value="ECO:0007669"/>
    <property type="project" value="TreeGrafter"/>
</dbReference>
<dbReference type="SUPFAM" id="SSF69618">
    <property type="entry name" value="HemD-like"/>
    <property type="match status" value="1"/>
</dbReference>
<reference evidence="2 3" key="1">
    <citation type="submission" date="2018-11" db="EMBL/GenBank/DDBJ databases">
        <title>Schleiferia aggregans sp. nov., a moderately thermophilic heterotrophic bacterium isolated from microbial mats at a terrestrial hot spring.</title>
        <authorList>
            <person name="Iino T."/>
            <person name="Ohkuma M."/>
            <person name="Haruta S."/>
        </authorList>
    </citation>
    <scope>NUCLEOTIDE SEQUENCE [LARGE SCALE GENOMIC DNA]</scope>
    <source>
        <strain evidence="2 3">LA</strain>
    </source>
</reference>
<sequence>MIRVISLKELNDDDLNIFSSYSDVIFETIYPFEIAFLKVDYPFNPKEEIYIFTSQNAVFSVEDNLKFFDTINCICIGGKTKKLAEERGYSVLFTGYTSEELIQKIQNFNTSKTFVHICASDRLEHISKYFQENSHVKFKELITYKKIPKKIEKIEQPEFILAFSPSGLQSIYTTIVDKNKVTIICIGNTTSKKCEELGFKNYITATKPDKKEMLLLLKQQLDLLKKT</sequence>
<dbReference type="GO" id="GO:0008168">
    <property type="term" value="F:methyltransferase activity"/>
    <property type="evidence" value="ECO:0007669"/>
    <property type="project" value="UniProtKB-KW"/>
</dbReference>
<organism evidence="2 3">
    <name type="scientific">Thermaurantimonas aggregans</name>
    <dbReference type="NCBI Taxonomy" id="2173829"/>
    <lineage>
        <taxon>Bacteria</taxon>
        <taxon>Pseudomonadati</taxon>
        <taxon>Bacteroidota</taxon>
        <taxon>Flavobacteriia</taxon>
        <taxon>Flavobacteriales</taxon>
        <taxon>Schleiferiaceae</taxon>
        <taxon>Thermaurantimonas</taxon>
    </lineage>
</organism>
<keyword evidence="2" id="KW-0808">Transferase</keyword>
<dbReference type="EMBL" id="BHZE01000009">
    <property type="protein sequence ID" value="GCD77659.1"/>
    <property type="molecule type" value="Genomic_DNA"/>
</dbReference>
<keyword evidence="3" id="KW-1185">Reference proteome</keyword>
<dbReference type="RefSeq" id="WP_124397724.1">
    <property type="nucleotide sequence ID" value="NZ_BHZE01000009.1"/>
</dbReference>
<keyword evidence="2" id="KW-0489">Methyltransferase</keyword>
<evidence type="ECO:0000259" key="1">
    <source>
        <dbReference type="Pfam" id="PF02602"/>
    </source>
</evidence>
<dbReference type="InterPro" id="IPR039793">
    <property type="entry name" value="UROS/Hem4"/>
</dbReference>
<dbReference type="PANTHER" id="PTHR12390">
    <property type="entry name" value="UROPORPHYRINOGEN III SYNTHASE"/>
    <property type="match status" value="1"/>
</dbReference>
<feature type="domain" description="Tetrapyrrole biosynthesis uroporphyrinogen III synthase" evidence="1">
    <location>
        <begin position="48"/>
        <end position="213"/>
    </location>
</feature>